<dbReference type="GO" id="GO:0003700">
    <property type="term" value="F:DNA-binding transcription factor activity"/>
    <property type="evidence" value="ECO:0007669"/>
    <property type="project" value="InterPro"/>
</dbReference>
<proteinExistence type="predicted"/>
<evidence type="ECO:0000313" key="5">
    <source>
        <dbReference type="EMBL" id="CAA9552346.1"/>
    </source>
</evidence>
<dbReference type="CDD" id="cd00090">
    <property type="entry name" value="HTH_ARSR"/>
    <property type="match status" value="1"/>
</dbReference>
<dbReference type="AlphaFoldDB" id="A0A6J4UJ72"/>
<protein>
    <submittedName>
        <fullName evidence="5">Cadmium efflux system accessory protein</fullName>
    </submittedName>
</protein>
<dbReference type="InterPro" id="IPR001845">
    <property type="entry name" value="HTH_ArsR_DNA-bd_dom"/>
</dbReference>
<dbReference type="InterPro" id="IPR051011">
    <property type="entry name" value="Metal_resp_trans_reg"/>
</dbReference>
<dbReference type="PANTHER" id="PTHR43132:SF6">
    <property type="entry name" value="HTH-TYPE TRANSCRIPTIONAL REPRESSOR CZRA"/>
    <property type="match status" value="1"/>
</dbReference>
<dbReference type="PRINTS" id="PR00778">
    <property type="entry name" value="HTHARSR"/>
</dbReference>
<accession>A0A6J4UJ72</accession>
<dbReference type="Gene3D" id="1.10.10.10">
    <property type="entry name" value="Winged helix-like DNA-binding domain superfamily/Winged helix DNA-binding domain"/>
    <property type="match status" value="1"/>
</dbReference>
<evidence type="ECO:0000259" key="4">
    <source>
        <dbReference type="PROSITE" id="PS50987"/>
    </source>
</evidence>
<dbReference type="Pfam" id="PF01022">
    <property type="entry name" value="HTH_5"/>
    <property type="match status" value="1"/>
</dbReference>
<dbReference type="NCBIfam" id="NF033788">
    <property type="entry name" value="HTH_metalloreg"/>
    <property type="match status" value="1"/>
</dbReference>
<dbReference type="InterPro" id="IPR036388">
    <property type="entry name" value="WH-like_DNA-bd_sf"/>
</dbReference>
<name>A0A6J4UJ72_9BACT</name>
<dbReference type="SMART" id="SM00418">
    <property type="entry name" value="HTH_ARSR"/>
    <property type="match status" value="1"/>
</dbReference>
<sequence>MALVTAKPDGCDVLCIHPESVRAARATLLPTVEAQDLAAIFSVLADPTRVRIVQALSERELCVCDLANVLGLRQSTVSHQLRLLRALRIVRFRKEGRIAYYALDDAHVAALLAQGLAHVREAAGAAAGGRAVRAGAA</sequence>
<evidence type="ECO:0000256" key="2">
    <source>
        <dbReference type="ARBA" id="ARBA00023125"/>
    </source>
</evidence>
<reference evidence="5" key="1">
    <citation type="submission" date="2020-02" db="EMBL/GenBank/DDBJ databases">
        <authorList>
            <person name="Meier V. D."/>
        </authorList>
    </citation>
    <scope>NUCLEOTIDE SEQUENCE</scope>
    <source>
        <strain evidence="5">AVDCRST_MAG18</strain>
    </source>
</reference>
<keyword evidence="1" id="KW-0805">Transcription regulation</keyword>
<organism evidence="5">
    <name type="scientific">uncultured Thermomicrobiales bacterium</name>
    <dbReference type="NCBI Taxonomy" id="1645740"/>
    <lineage>
        <taxon>Bacteria</taxon>
        <taxon>Pseudomonadati</taxon>
        <taxon>Thermomicrobiota</taxon>
        <taxon>Thermomicrobia</taxon>
        <taxon>Thermomicrobiales</taxon>
        <taxon>environmental samples</taxon>
    </lineage>
</organism>
<gene>
    <name evidence="5" type="ORF">AVDCRST_MAG18-423</name>
</gene>
<feature type="domain" description="HTH arsR-type" evidence="4">
    <location>
        <begin position="29"/>
        <end position="123"/>
    </location>
</feature>
<dbReference type="PANTHER" id="PTHR43132">
    <property type="entry name" value="ARSENICAL RESISTANCE OPERON REPRESSOR ARSR-RELATED"/>
    <property type="match status" value="1"/>
</dbReference>
<evidence type="ECO:0000256" key="3">
    <source>
        <dbReference type="ARBA" id="ARBA00023163"/>
    </source>
</evidence>
<dbReference type="InterPro" id="IPR036390">
    <property type="entry name" value="WH_DNA-bd_sf"/>
</dbReference>
<dbReference type="SUPFAM" id="SSF46785">
    <property type="entry name" value="Winged helix' DNA-binding domain"/>
    <property type="match status" value="1"/>
</dbReference>
<keyword evidence="2" id="KW-0238">DNA-binding</keyword>
<keyword evidence="3" id="KW-0804">Transcription</keyword>
<dbReference type="EMBL" id="CADCWN010000027">
    <property type="protein sequence ID" value="CAA9552346.1"/>
    <property type="molecule type" value="Genomic_DNA"/>
</dbReference>
<dbReference type="InterPro" id="IPR011991">
    <property type="entry name" value="ArsR-like_HTH"/>
</dbReference>
<dbReference type="GO" id="GO:0003677">
    <property type="term" value="F:DNA binding"/>
    <property type="evidence" value="ECO:0007669"/>
    <property type="project" value="UniProtKB-KW"/>
</dbReference>
<evidence type="ECO:0000256" key="1">
    <source>
        <dbReference type="ARBA" id="ARBA00023015"/>
    </source>
</evidence>
<dbReference type="PROSITE" id="PS50987">
    <property type="entry name" value="HTH_ARSR_2"/>
    <property type="match status" value="1"/>
</dbReference>